<dbReference type="InterPro" id="IPR037523">
    <property type="entry name" value="VOC_core"/>
</dbReference>
<keyword evidence="3" id="KW-1185">Reference proteome</keyword>
<dbReference type="Gene3D" id="3.10.180.10">
    <property type="entry name" value="2,3-Dihydroxybiphenyl 1,2-Dioxygenase, domain 1"/>
    <property type="match status" value="2"/>
</dbReference>
<evidence type="ECO:0000313" key="3">
    <source>
        <dbReference type="Proteomes" id="UP000318578"/>
    </source>
</evidence>
<dbReference type="OrthoDB" id="9792626at2"/>
<comment type="caution">
    <text evidence="2">The sequence shown here is derived from an EMBL/GenBank/DDBJ whole genome shotgun (WGS) entry which is preliminary data.</text>
</comment>
<organism evidence="2 3">
    <name type="scientific">Amycolatopsis acidiphila</name>
    <dbReference type="NCBI Taxonomy" id="715473"/>
    <lineage>
        <taxon>Bacteria</taxon>
        <taxon>Bacillati</taxon>
        <taxon>Actinomycetota</taxon>
        <taxon>Actinomycetes</taxon>
        <taxon>Pseudonocardiales</taxon>
        <taxon>Pseudonocardiaceae</taxon>
        <taxon>Amycolatopsis</taxon>
    </lineage>
</organism>
<reference evidence="2 3" key="1">
    <citation type="submission" date="2019-07" db="EMBL/GenBank/DDBJ databases">
        <title>New species of Amycolatopsis and Streptomyces.</title>
        <authorList>
            <person name="Duangmal K."/>
            <person name="Teo W.F.A."/>
            <person name="Lipun K."/>
        </authorList>
    </citation>
    <scope>NUCLEOTIDE SEQUENCE [LARGE SCALE GENOMIC DNA]</scope>
    <source>
        <strain evidence="2 3">JCM 30562</strain>
    </source>
</reference>
<dbReference type="AlphaFoldDB" id="A0A558ANW1"/>
<evidence type="ECO:0000259" key="1">
    <source>
        <dbReference type="PROSITE" id="PS51819"/>
    </source>
</evidence>
<feature type="domain" description="VOC" evidence="1">
    <location>
        <begin position="12"/>
        <end position="127"/>
    </location>
</feature>
<dbReference type="PROSITE" id="PS51819">
    <property type="entry name" value="VOC"/>
    <property type="match status" value="1"/>
</dbReference>
<dbReference type="Proteomes" id="UP000318578">
    <property type="component" value="Unassembled WGS sequence"/>
</dbReference>
<dbReference type="Pfam" id="PF00903">
    <property type="entry name" value="Glyoxalase"/>
    <property type="match status" value="2"/>
</dbReference>
<dbReference type="PANTHER" id="PTHR43279:SF1">
    <property type="entry name" value="CATECHOL-2,3-DIOXYGENASE"/>
    <property type="match status" value="1"/>
</dbReference>
<dbReference type="EMBL" id="VJZA01000001">
    <property type="protein sequence ID" value="TVT25938.1"/>
    <property type="molecule type" value="Genomic_DNA"/>
</dbReference>
<evidence type="ECO:0000313" key="2">
    <source>
        <dbReference type="EMBL" id="TVT25938.1"/>
    </source>
</evidence>
<protein>
    <submittedName>
        <fullName evidence="2">VOC family protein</fullName>
    </submittedName>
</protein>
<accession>A0A558ANW1</accession>
<dbReference type="SUPFAM" id="SSF54593">
    <property type="entry name" value="Glyoxalase/Bleomycin resistance protein/Dihydroxybiphenyl dioxygenase"/>
    <property type="match status" value="2"/>
</dbReference>
<sequence>MGKTYRMNERLALGAVELTVADLDRSLAYYTEDIGLRVLTRDADSAHLGVPGRTLAVVRERPGAVPPPASSPGLSHFAPQVPAPADLARFVTHYTSRYSGYQLTDHVVAHSCYVFDPDEHCVEVTCARPPDEWRWQNNHPVVVADPLDLRHFSDEPGADLPFDGLPAETTMGHVQLKVTDPELAATEPFYCGLLGFDVEGRLGTMFLAVGVTDQHALLVLTNRFSPDGGVPAPENSAHLLGVDLVLPAADDIRALAERLSTAGYPHELAAGVLKVRDPSGHLLRFTTSSI</sequence>
<dbReference type="InterPro" id="IPR029068">
    <property type="entry name" value="Glyas_Bleomycin-R_OHBP_Dase"/>
</dbReference>
<proteinExistence type="predicted"/>
<dbReference type="RefSeq" id="WP_144631829.1">
    <property type="nucleotide sequence ID" value="NZ_BNAX01000008.1"/>
</dbReference>
<dbReference type="PANTHER" id="PTHR43279">
    <property type="entry name" value="CATECHOL-2,3-DIOXYGENASE"/>
    <property type="match status" value="1"/>
</dbReference>
<gene>
    <name evidence="2" type="ORF">FNH06_00450</name>
</gene>
<name>A0A558ANW1_9PSEU</name>
<dbReference type="InterPro" id="IPR004360">
    <property type="entry name" value="Glyas_Fos-R_dOase_dom"/>
</dbReference>